<dbReference type="OrthoDB" id="7858751at2759"/>
<dbReference type="Proteomes" id="UP000009192">
    <property type="component" value="Unassembled WGS sequence"/>
</dbReference>
<evidence type="ECO:0000256" key="2">
    <source>
        <dbReference type="SAM" id="SignalP"/>
    </source>
</evidence>
<gene>
    <name evidence="3" type="primary">Dmoj\GI18186</name>
    <name evidence="3" type="ORF">Dmoj_GI18186</name>
</gene>
<keyword evidence="2" id="KW-0732">Signal</keyword>
<keyword evidence="4" id="KW-1185">Reference proteome</keyword>
<dbReference type="eggNOG" id="ENOG502T8V7">
    <property type="taxonomic scope" value="Eukaryota"/>
</dbReference>
<dbReference type="InParanoid" id="B4KHV2"/>
<evidence type="ECO:0000313" key="3">
    <source>
        <dbReference type="EMBL" id="EDW13389.1"/>
    </source>
</evidence>
<protein>
    <submittedName>
        <fullName evidence="3">Uncharacterized protein</fullName>
    </submittedName>
</protein>
<feature type="region of interest" description="Disordered" evidence="1">
    <location>
        <begin position="96"/>
        <end position="140"/>
    </location>
</feature>
<dbReference type="EMBL" id="CH933807">
    <property type="protein sequence ID" value="EDW13389.1"/>
    <property type="molecule type" value="Genomic_DNA"/>
</dbReference>
<feature type="chain" id="PRO_5002814124" evidence="2">
    <location>
        <begin position="23"/>
        <end position="213"/>
    </location>
</feature>
<reference evidence="3 4" key="1">
    <citation type="journal article" date="2007" name="Nature">
        <title>Evolution of genes and genomes on the Drosophila phylogeny.</title>
        <authorList>
            <consortium name="Drosophila 12 Genomes Consortium"/>
            <person name="Clark A.G."/>
            <person name="Eisen M.B."/>
            <person name="Smith D.R."/>
            <person name="Bergman C.M."/>
            <person name="Oliver B."/>
            <person name="Markow T.A."/>
            <person name="Kaufman T.C."/>
            <person name="Kellis M."/>
            <person name="Gelbart W."/>
            <person name="Iyer V.N."/>
            <person name="Pollard D.A."/>
            <person name="Sackton T.B."/>
            <person name="Larracuente A.M."/>
            <person name="Singh N.D."/>
            <person name="Abad J.P."/>
            <person name="Abt D.N."/>
            <person name="Adryan B."/>
            <person name="Aguade M."/>
            <person name="Akashi H."/>
            <person name="Anderson W.W."/>
            <person name="Aquadro C.F."/>
            <person name="Ardell D.H."/>
            <person name="Arguello R."/>
            <person name="Artieri C.G."/>
            <person name="Barbash D.A."/>
            <person name="Barker D."/>
            <person name="Barsanti P."/>
            <person name="Batterham P."/>
            <person name="Batzoglou S."/>
            <person name="Begun D."/>
            <person name="Bhutkar A."/>
            <person name="Blanco E."/>
            <person name="Bosak S.A."/>
            <person name="Bradley R.K."/>
            <person name="Brand A.D."/>
            <person name="Brent M.R."/>
            <person name="Brooks A.N."/>
            <person name="Brown R.H."/>
            <person name="Butlin R.K."/>
            <person name="Caggese C."/>
            <person name="Calvi B.R."/>
            <person name="Bernardo de Carvalho A."/>
            <person name="Caspi A."/>
            <person name="Castrezana S."/>
            <person name="Celniker S.E."/>
            <person name="Chang J.L."/>
            <person name="Chapple C."/>
            <person name="Chatterji S."/>
            <person name="Chinwalla A."/>
            <person name="Civetta A."/>
            <person name="Clifton S.W."/>
            <person name="Comeron J.M."/>
            <person name="Costello J.C."/>
            <person name="Coyne J.A."/>
            <person name="Daub J."/>
            <person name="David R.G."/>
            <person name="Delcher A.L."/>
            <person name="Delehaunty K."/>
            <person name="Do C.B."/>
            <person name="Ebling H."/>
            <person name="Edwards K."/>
            <person name="Eickbush T."/>
            <person name="Evans J.D."/>
            <person name="Filipski A."/>
            <person name="Findeiss S."/>
            <person name="Freyhult E."/>
            <person name="Fulton L."/>
            <person name="Fulton R."/>
            <person name="Garcia A.C."/>
            <person name="Gardiner A."/>
            <person name="Garfield D.A."/>
            <person name="Garvin B.E."/>
            <person name="Gibson G."/>
            <person name="Gilbert D."/>
            <person name="Gnerre S."/>
            <person name="Godfrey J."/>
            <person name="Good R."/>
            <person name="Gotea V."/>
            <person name="Gravely B."/>
            <person name="Greenberg A.J."/>
            <person name="Griffiths-Jones S."/>
            <person name="Gross S."/>
            <person name="Guigo R."/>
            <person name="Gustafson E.A."/>
            <person name="Haerty W."/>
            <person name="Hahn M.W."/>
            <person name="Halligan D.L."/>
            <person name="Halpern A.L."/>
            <person name="Halter G.M."/>
            <person name="Han M.V."/>
            <person name="Heger A."/>
            <person name="Hillier L."/>
            <person name="Hinrichs A.S."/>
            <person name="Holmes I."/>
            <person name="Hoskins R.A."/>
            <person name="Hubisz M.J."/>
            <person name="Hultmark D."/>
            <person name="Huntley M.A."/>
            <person name="Jaffe D.B."/>
            <person name="Jagadeeshan S."/>
            <person name="Jeck W.R."/>
            <person name="Johnson J."/>
            <person name="Jones C.D."/>
            <person name="Jordan W.C."/>
            <person name="Karpen G.H."/>
            <person name="Kataoka E."/>
            <person name="Keightley P.D."/>
            <person name="Kheradpour P."/>
            <person name="Kirkness E.F."/>
            <person name="Koerich L.B."/>
            <person name="Kristiansen K."/>
            <person name="Kudrna D."/>
            <person name="Kulathinal R.J."/>
            <person name="Kumar S."/>
            <person name="Kwok R."/>
            <person name="Lander E."/>
            <person name="Langley C.H."/>
            <person name="Lapoint R."/>
            <person name="Lazzaro B.P."/>
            <person name="Lee S.J."/>
            <person name="Levesque L."/>
            <person name="Li R."/>
            <person name="Lin C.F."/>
            <person name="Lin M.F."/>
            <person name="Lindblad-Toh K."/>
            <person name="Llopart A."/>
            <person name="Long M."/>
            <person name="Low L."/>
            <person name="Lozovsky E."/>
            <person name="Lu J."/>
            <person name="Luo M."/>
            <person name="Machado C.A."/>
            <person name="Makalowski W."/>
            <person name="Marzo M."/>
            <person name="Matsuda M."/>
            <person name="Matzkin L."/>
            <person name="McAllister B."/>
            <person name="McBride C.S."/>
            <person name="McKernan B."/>
            <person name="McKernan K."/>
            <person name="Mendez-Lago M."/>
            <person name="Minx P."/>
            <person name="Mollenhauer M.U."/>
            <person name="Montooth K."/>
            <person name="Mount S.M."/>
            <person name="Mu X."/>
            <person name="Myers E."/>
            <person name="Negre B."/>
            <person name="Newfeld S."/>
            <person name="Nielsen R."/>
            <person name="Noor M.A."/>
            <person name="O'Grady P."/>
            <person name="Pachter L."/>
            <person name="Papaceit M."/>
            <person name="Parisi M.J."/>
            <person name="Parisi M."/>
            <person name="Parts L."/>
            <person name="Pedersen J.S."/>
            <person name="Pesole G."/>
            <person name="Phillippy A.M."/>
            <person name="Ponting C.P."/>
            <person name="Pop M."/>
            <person name="Porcelli D."/>
            <person name="Powell J.R."/>
            <person name="Prohaska S."/>
            <person name="Pruitt K."/>
            <person name="Puig M."/>
            <person name="Quesneville H."/>
            <person name="Ram K.R."/>
            <person name="Rand D."/>
            <person name="Rasmussen M.D."/>
            <person name="Reed L.K."/>
            <person name="Reenan R."/>
            <person name="Reily A."/>
            <person name="Remington K.A."/>
            <person name="Rieger T.T."/>
            <person name="Ritchie M.G."/>
            <person name="Robin C."/>
            <person name="Rogers Y.H."/>
            <person name="Rohde C."/>
            <person name="Rozas J."/>
            <person name="Rubenfield M.J."/>
            <person name="Ruiz A."/>
            <person name="Russo S."/>
            <person name="Salzberg S.L."/>
            <person name="Sanchez-Gracia A."/>
            <person name="Saranga D.J."/>
            <person name="Sato H."/>
            <person name="Schaeffer S.W."/>
            <person name="Schatz M.C."/>
            <person name="Schlenke T."/>
            <person name="Schwartz R."/>
            <person name="Segarra C."/>
            <person name="Singh R.S."/>
            <person name="Sirot L."/>
            <person name="Sirota M."/>
            <person name="Sisneros N.B."/>
            <person name="Smith C.D."/>
            <person name="Smith T.F."/>
            <person name="Spieth J."/>
            <person name="Stage D.E."/>
            <person name="Stark A."/>
            <person name="Stephan W."/>
            <person name="Strausberg R.L."/>
            <person name="Strempel S."/>
            <person name="Sturgill D."/>
            <person name="Sutton G."/>
            <person name="Sutton G.G."/>
            <person name="Tao W."/>
            <person name="Teichmann S."/>
            <person name="Tobari Y.N."/>
            <person name="Tomimura Y."/>
            <person name="Tsolas J.M."/>
            <person name="Valente V.L."/>
            <person name="Venter E."/>
            <person name="Venter J.C."/>
            <person name="Vicario S."/>
            <person name="Vieira F.G."/>
            <person name="Vilella A.J."/>
            <person name="Villasante A."/>
            <person name="Walenz B."/>
            <person name="Wang J."/>
            <person name="Wasserman M."/>
            <person name="Watts T."/>
            <person name="Wilson D."/>
            <person name="Wilson R.K."/>
            <person name="Wing R.A."/>
            <person name="Wolfner M.F."/>
            <person name="Wong A."/>
            <person name="Wong G.K."/>
            <person name="Wu C.I."/>
            <person name="Wu G."/>
            <person name="Yamamoto D."/>
            <person name="Yang H.P."/>
            <person name="Yang S.P."/>
            <person name="Yorke J.A."/>
            <person name="Yoshida K."/>
            <person name="Zdobnov E."/>
            <person name="Zhang P."/>
            <person name="Zhang Y."/>
            <person name="Zimin A.V."/>
            <person name="Baldwin J."/>
            <person name="Abdouelleil A."/>
            <person name="Abdulkadir J."/>
            <person name="Abebe A."/>
            <person name="Abera B."/>
            <person name="Abreu J."/>
            <person name="Acer S.C."/>
            <person name="Aftuck L."/>
            <person name="Alexander A."/>
            <person name="An P."/>
            <person name="Anderson E."/>
            <person name="Anderson S."/>
            <person name="Arachi H."/>
            <person name="Azer M."/>
            <person name="Bachantsang P."/>
            <person name="Barry A."/>
            <person name="Bayul T."/>
            <person name="Berlin A."/>
            <person name="Bessette D."/>
            <person name="Bloom T."/>
            <person name="Blye J."/>
            <person name="Boguslavskiy L."/>
            <person name="Bonnet C."/>
            <person name="Boukhgalter B."/>
            <person name="Bourzgui I."/>
            <person name="Brown A."/>
            <person name="Cahill P."/>
            <person name="Channer S."/>
            <person name="Cheshatsang Y."/>
            <person name="Chuda L."/>
            <person name="Citroen M."/>
            <person name="Collymore A."/>
            <person name="Cooke P."/>
            <person name="Costello M."/>
            <person name="D'Aco K."/>
            <person name="Daza R."/>
            <person name="De Haan G."/>
            <person name="DeGray S."/>
            <person name="DeMaso C."/>
            <person name="Dhargay N."/>
            <person name="Dooley K."/>
            <person name="Dooley E."/>
            <person name="Doricent M."/>
            <person name="Dorje P."/>
            <person name="Dorjee K."/>
            <person name="Dupes A."/>
            <person name="Elong R."/>
            <person name="Falk J."/>
            <person name="Farina A."/>
            <person name="Faro S."/>
            <person name="Ferguson D."/>
            <person name="Fisher S."/>
            <person name="Foley C.D."/>
            <person name="Franke A."/>
            <person name="Friedrich D."/>
            <person name="Gadbois L."/>
            <person name="Gearin G."/>
            <person name="Gearin C.R."/>
            <person name="Giannoukos G."/>
            <person name="Goode T."/>
            <person name="Graham J."/>
            <person name="Grandbois E."/>
            <person name="Grewal S."/>
            <person name="Gyaltsen K."/>
            <person name="Hafez N."/>
            <person name="Hagos B."/>
            <person name="Hall J."/>
            <person name="Henson C."/>
            <person name="Hollinger A."/>
            <person name="Honan T."/>
            <person name="Huard M.D."/>
            <person name="Hughes L."/>
            <person name="Hurhula B."/>
            <person name="Husby M.E."/>
            <person name="Kamat A."/>
            <person name="Kanga B."/>
            <person name="Kashin S."/>
            <person name="Khazanovich D."/>
            <person name="Kisner P."/>
            <person name="Lance K."/>
            <person name="Lara M."/>
            <person name="Lee W."/>
            <person name="Lennon N."/>
            <person name="Letendre F."/>
            <person name="LeVine R."/>
            <person name="Lipovsky A."/>
            <person name="Liu X."/>
            <person name="Liu J."/>
            <person name="Liu S."/>
            <person name="Lokyitsang T."/>
            <person name="Lokyitsang Y."/>
            <person name="Lubonja R."/>
            <person name="Lui A."/>
            <person name="MacDonald P."/>
            <person name="Magnisalis V."/>
            <person name="Maru K."/>
            <person name="Matthews C."/>
            <person name="McCusker W."/>
            <person name="McDonough S."/>
            <person name="Mehta T."/>
            <person name="Meldrim J."/>
            <person name="Meneus L."/>
            <person name="Mihai O."/>
            <person name="Mihalev A."/>
            <person name="Mihova T."/>
            <person name="Mittelman R."/>
            <person name="Mlenga V."/>
            <person name="Montmayeur A."/>
            <person name="Mulrain L."/>
            <person name="Navidi A."/>
            <person name="Naylor J."/>
            <person name="Negash T."/>
            <person name="Nguyen T."/>
            <person name="Nguyen N."/>
            <person name="Nicol R."/>
            <person name="Norbu C."/>
            <person name="Norbu N."/>
            <person name="Novod N."/>
            <person name="O'Neill B."/>
            <person name="Osman S."/>
            <person name="Markiewicz E."/>
            <person name="Oyono O.L."/>
            <person name="Patti C."/>
            <person name="Phunkhang P."/>
            <person name="Pierre F."/>
            <person name="Priest M."/>
            <person name="Raghuraman S."/>
            <person name="Rege F."/>
            <person name="Reyes R."/>
            <person name="Rise C."/>
            <person name="Rogov P."/>
            <person name="Ross K."/>
            <person name="Ryan E."/>
            <person name="Settipalli S."/>
            <person name="Shea T."/>
            <person name="Sherpa N."/>
            <person name="Shi L."/>
            <person name="Shih D."/>
            <person name="Sparrow T."/>
            <person name="Spaulding J."/>
            <person name="Stalker J."/>
            <person name="Stange-Thomann N."/>
            <person name="Stavropoulos S."/>
            <person name="Stone C."/>
            <person name="Strader C."/>
            <person name="Tesfaye S."/>
            <person name="Thomson T."/>
            <person name="Thoulutsang Y."/>
            <person name="Thoulutsang D."/>
            <person name="Topham K."/>
            <person name="Topping I."/>
            <person name="Tsamla T."/>
            <person name="Vassiliev H."/>
            <person name="Vo A."/>
            <person name="Wangchuk T."/>
            <person name="Wangdi T."/>
            <person name="Weiand M."/>
            <person name="Wilkinson J."/>
            <person name="Wilson A."/>
            <person name="Yadav S."/>
            <person name="Young G."/>
            <person name="Yu Q."/>
            <person name="Zembek L."/>
            <person name="Zhong D."/>
            <person name="Zimmer A."/>
            <person name="Zwirko Z."/>
            <person name="Jaffe D.B."/>
            <person name="Alvarez P."/>
            <person name="Brockman W."/>
            <person name="Butler J."/>
            <person name="Chin C."/>
            <person name="Gnerre S."/>
            <person name="Grabherr M."/>
            <person name="Kleber M."/>
            <person name="Mauceli E."/>
            <person name="MacCallum I."/>
        </authorList>
    </citation>
    <scope>NUCLEOTIDE SEQUENCE [LARGE SCALE GENOMIC DNA]</scope>
    <source>
        <strain evidence="4">Tucson 15081-1352.22</strain>
    </source>
</reference>
<accession>B4KHV2</accession>
<feature type="signal peptide" evidence="2">
    <location>
        <begin position="1"/>
        <end position="22"/>
    </location>
</feature>
<proteinExistence type="predicted"/>
<feature type="compositionally biased region" description="Polar residues" evidence="1">
    <location>
        <begin position="96"/>
        <end position="105"/>
    </location>
</feature>
<sequence>MVKTKLLSLLLLLIALPQRMEANNTNEAETTTKNIDNPTVAAPTVTKHPETTVKNIDNPTGAAPTVTKKPETTVKNIDNSNEAAPTVTKNPETTVKNMENVTGGSPTVAKIPQTTMKGTSKGSPTVTEIPPHLGVTSDSNKTSTDLIDLITYKAPEEANLENGGHQISLPGKNKNQGIRHVHAHDGFHNIKREPLWAHWNDAFESKKAAAQNT</sequence>
<evidence type="ECO:0000313" key="4">
    <source>
        <dbReference type="Proteomes" id="UP000009192"/>
    </source>
</evidence>
<dbReference type="KEGG" id="dmo:Dmoj_GI18186"/>
<name>B4KHV2_DROMO</name>
<feature type="compositionally biased region" description="Polar residues" evidence="1">
    <location>
        <begin position="112"/>
        <end position="126"/>
    </location>
</feature>
<organism evidence="3 4">
    <name type="scientific">Drosophila mojavensis</name>
    <name type="common">Fruit fly</name>
    <dbReference type="NCBI Taxonomy" id="7230"/>
    <lineage>
        <taxon>Eukaryota</taxon>
        <taxon>Metazoa</taxon>
        <taxon>Ecdysozoa</taxon>
        <taxon>Arthropoda</taxon>
        <taxon>Hexapoda</taxon>
        <taxon>Insecta</taxon>
        <taxon>Pterygota</taxon>
        <taxon>Neoptera</taxon>
        <taxon>Endopterygota</taxon>
        <taxon>Diptera</taxon>
        <taxon>Brachycera</taxon>
        <taxon>Muscomorpha</taxon>
        <taxon>Ephydroidea</taxon>
        <taxon>Drosophilidae</taxon>
        <taxon>Drosophila</taxon>
    </lineage>
</organism>
<dbReference type="HOGENOM" id="CLU_1295584_0_0_1"/>
<dbReference type="AlphaFoldDB" id="B4KHV2"/>
<dbReference type="OMA" id="LWAHWND"/>
<evidence type="ECO:0000256" key="1">
    <source>
        <dbReference type="SAM" id="MobiDB-lite"/>
    </source>
</evidence>